<comment type="caution">
    <text evidence="1">The sequence shown here is derived from an EMBL/GenBank/DDBJ whole genome shotgun (WGS) entry which is preliminary data.</text>
</comment>
<gene>
    <name evidence="1" type="ORF">PsorP6_007105</name>
</gene>
<dbReference type="EMBL" id="CM047582">
    <property type="protein sequence ID" value="KAI9915340.1"/>
    <property type="molecule type" value="Genomic_DNA"/>
</dbReference>
<reference evidence="1 2" key="1">
    <citation type="journal article" date="2022" name="bioRxiv">
        <title>The genome of the oomycete Peronosclerospora sorghi, a cosmopolitan pathogen of maize and sorghum, is inflated with dispersed pseudogenes.</title>
        <authorList>
            <person name="Fletcher K."/>
            <person name="Martin F."/>
            <person name="Isakeit T."/>
            <person name="Cavanaugh K."/>
            <person name="Magill C."/>
            <person name="Michelmore R."/>
        </authorList>
    </citation>
    <scope>NUCLEOTIDE SEQUENCE [LARGE SCALE GENOMIC DNA]</scope>
    <source>
        <strain evidence="1">P6</strain>
    </source>
</reference>
<sequence>MRAPFVHGATTFLALGVLTAATETQRIDPDSWPLNTSFADLPSLKLHVSYPRRTVKVHGASEFDVFANPVVDSTEGNRVRYDGYATFLDGHAQVTYALVNGAPFMVTRNRVSKETSVHCMRTSPLPFNEILPVLNDATPIASASIGQERIVCKSGQLFRATFVGIQYAICASGGSGFTIVSSDVTIDGVLLDTRVQMPEIKWSHRSKCGERAKATQLTPTALALLRGREVPESTTRLLREASHMSMAASTCGCKSKSRPCLFFHGLGNEKDEPGVKDSSRHFGWNFIQGHAPCCTTIKYAALNTVDYPWTSAELQDKVCDRSLSMAATSNSYLKIIEDTIIVTHSMGGLMFAGALANRKCRLAKSSTWIALSAPMIGSMSSDYLIDYCDGKAQNFFTDLMFGGKCPVNASIKSVVYQYEKYCDNQLQAAYKAAQESYRQNVYAAMCSSSYVGNISKFQPKYMMGGHFIPHKSPENDGLVEFLSCAGGIDPANFGPTPQNKFYRCELNHADTAFKTGDGLFKTTVRPITWFECLL</sequence>
<dbReference type="Proteomes" id="UP001163321">
    <property type="component" value="Chromosome 3"/>
</dbReference>
<evidence type="ECO:0000313" key="1">
    <source>
        <dbReference type="EMBL" id="KAI9915340.1"/>
    </source>
</evidence>
<keyword evidence="2" id="KW-1185">Reference proteome</keyword>
<accession>A0ACC0W942</accession>
<proteinExistence type="predicted"/>
<protein>
    <submittedName>
        <fullName evidence="1">Uncharacterized protein</fullName>
    </submittedName>
</protein>
<organism evidence="1 2">
    <name type="scientific">Peronosclerospora sorghi</name>
    <dbReference type="NCBI Taxonomy" id="230839"/>
    <lineage>
        <taxon>Eukaryota</taxon>
        <taxon>Sar</taxon>
        <taxon>Stramenopiles</taxon>
        <taxon>Oomycota</taxon>
        <taxon>Peronosporomycetes</taxon>
        <taxon>Peronosporales</taxon>
        <taxon>Peronosporaceae</taxon>
        <taxon>Peronosclerospora</taxon>
    </lineage>
</organism>
<evidence type="ECO:0000313" key="2">
    <source>
        <dbReference type="Proteomes" id="UP001163321"/>
    </source>
</evidence>
<name>A0ACC0W942_9STRA</name>